<dbReference type="OrthoDB" id="5097773at2759"/>
<feature type="region of interest" description="Disordered" evidence="1">
    <location>
        <begin position="462"/>
        <end position="495"/>
    </location>
</feature>
<dbReference type="Proteomes" id="UP000622797">
    <property type="component" value="Unassembled WGS sequence"/>
</dbReference>
<reference evidence="2" key="1">
    <citation type="journal article" date="2020" name="BMC Genomics">
        <title>Correction to: Identification and distribution of gene clusters required for synthesis of sphingolipid metabolism inhibitors in diverse species of the filamentous fungus Fusarium.</title>
        <authorList>
            <person name="Kim H.S."/>
            <person name="Lohmar J.M."/>
            <person name="Busman M."/>
            <person name="Brown D.W."/>
            <person name="Naumann T.A."/>
            <person name="Divon H.H."/>
            <person name="Lysoe E."/>
            <person name="Uhlig S."/>
            <person name="Proctor R.H."/>
        </authorList>
    </citation>
    <scope>NUCLEOTIDE SEQUENCE</scope>
    <source>
        <strain evidence="2">NRRL 20472</strain>
    </source>
</reference>
<reference evidence="2" key="2">
    <citation type="submission" date="2020-05" db="EMBL/GenBank/DDBJ databases">
        <authorList>
            <person name="Kim H.-S."/>
            <person name="Proctor R.H."/>
            <person name="Brown D.W."/>
        </authorList>
    </citation>
    <scope>NUCLEOTIDE SEQUENCE</scope>
    <source>
        <strain evidence="2">NRRL 20472</strain>
    </source>
</reference>
<dbReference type="EMBL" id="JABEXW010000960">
    <property type="protein sequence ID" value="KAF4950595.1"/>
    <property type="molecule type" value="Genomic_DNA"/>
</dbReference>
<comment type="caution">
    <text evidence="2">The sequence shown here is derived from an EMBL/GenBank/DDBJ whole genome shotgun (WGS) entry which is preliminary data.</text>
</comment>
<evidence type="ECO:0000256" key="1">
    <source>
        <dbReference type="SAM" id="MobiDB-lite"/>
    </source>
</evidence>
<dbReference type="AlphaFoldDB" id="A0A8H4T3D6"/>
<protein>
    <submittedName>
        <fullName evidence="2">Uncharacterized protein</fullName>
    </submittedName>
</protein>
<accession>A0A8H4T3D6</accession>
<gene>
    <name evidence="2" type="ORF">FSARC_13130</name>
</gene>
<organism evidence="2 3">
    <name type="scientific">Fusarium sarcochroum</name>
    <dbReference type="NCBI Taxonomy" id="1208366"/>
    <lineage>
        <taxon>Eukaryota</taxon>
        <taxon>Fungi</taxon>
        <taxon>Dikarya</taxon>
        <taxon>Ascomycota</taxon>
        <taxon>Pezizomycotina</taxon>
        <taxon>Sordariomycetes</taxon>
        <taxon>Hypocreomycetidae</taxon>
        <taxon>Hypocreales</taxon>
        <taxon>Nectriaceae</taxon>
        <taxon>Fusarium</taxon>
        <taxon>Fusarium lateritium species complex</taxon>
    </lineage>
</organism>
<name>A0A8H4T3D6_9HYPO</name>
<proteinExistence type="predicted"/>
<feature type="compositionally biased region" description="Basic and acidic residues" evidence="1">
    <location>
        <begin position="462"/>
        <end position="490"/>
    </location>
</feature>
<evidence type="ECO:0000313" key="3">
    <source>
        <dbReference type="Proteomes" id="UP000622797"/>
    </source>
</evidence>
<evidence type="ECO:0000313" key="2">
    <source>
        <dbReference type="EMBL" id="KAF4950595.1"/>
    </source>
</evidence>
<keyword evidence="3" id="KW-1185">Reference proteome</keyword>
<sequence>MSSSTEQDNASQMEMTAEYGRHLFCRGVDLDLYKTLEALPSSIRYLHLYCVNLDYSRDTDDGSVRIQIPQASELRYIHIFACTFLNRTGVLNFKIISPNKLKIDIYFETVPRGLMWIGPDSQTVNISREDARFNIKTPTASGSSGTTKEELTAEFHNQLKVAESMHQTRNMAGLRINYSPRDATFEPLSRISAGEFARSGLVTFANDTAQRARNALGNLPFLLNHVFALACSLVFQGLSASDVRSKDNAEQKAMEYLSFIRRSTSSCPEFSALQQDASTLLQRFEVARRYPGPFKTQEVVGKYVVPLESCSKYENHLQEAISSCKDVQNSLNSLLLATNMAQELKRDNAKALDALSSLALGTIPDDQYYKAMNTSFEMVDKCKNAMKERQGHLISAETMFKDNFKIYQQEKKDERDMAMWMGAGEIAVQLVIALCTDPVVAIPTIVEITATVTEAVQQANKEASKDLHGKHKAETTKDEIAPEHESKASDVAKSVGESAMSAGNSMVQAWQAYNNNLAIRDQAEDIRRKSLNSDLSAAAGAASDIITASSPPMDYFGLLSDWEEIKVQVKELFNVLKFKLGSDTIEGLEEYQSALSNMIIRGKTLIEAQRQLQEDLRSYLRGIAESSIRAKREAEIKKAAQDIAAGTLPTSKHIDDLSASLVVLKRAAVLRLHQYLLRLRYLSSRYNDIRVNASPEMSVEQLETVKRNLASQVEERGTGTQNKQDLPLIEFSTNDDQDCNVFVSGWKTWLRELKQIPFEISYKNPAGDRYYDLRVAKISAQFIRKDGRPFTKVNYDISIGPVLIDRDSEGKLYHYYADEFLLRKIDSEGEWVSASQTESDARILPALFTSGIIDLGRTNLRNITLEEVAEIKLEISARGIPY</sequence>